<evidence type="ECO:0000256" key="12">
    <source>
        <dbReference type="ARBA" id="ARBA00046288"/>
    </source>
</evidence>
<evidence type="ECO:0000256" key="8">
    <source>
        <dbReference type="ARBA" id="ARBA00022729"/>
    </source>
</evidence>
<evidence type="ECO:0000256" key="4">
    <source>
        <dbReference type="ARBA" id="ARBA00012483"/>
    </source>
</evidence>
<evidence type="ECO:0000256" key="1">
    <source>
        <dbReference type="ARBA" id="ARBA00000900"/>
    </source>
</evidence>
<keyword evidence="6" id="KW-0808">Transferase</keyword>
<evidence type="ECO:0000256" key="7">
    <source>
        <dbReference type="ARBA" id="ARBA00022692"/>
    </source>
</evidence>
<reference evidence="15" key="1">
    <citation type="journal article" date="2023" name="Front. Mar. Sci.">
        <title>A new Merluccius polli reference genome to investigate the effects of global change in West African waters.</title>
        <authorList>
            <person name="Mateo J.L."/>
            <person name="Blanco-Fernandez C."/>
            <person name="Garcia-Vazquez E."/>
            <person name="Machado-Schiaffino G."/>
        </authorList>
    </citation>
    <scope>NUCLEOTIDE SEQUENCE</scope>
    <source>
        <strain evidence="15">C29</strain>
        <tissue evidence="15">Fin</tissue>
    </source>
</reference>
<evidence type="ECO:0000256" key="3">
    <source>
        <dbReference type="ARBA" id="ARBA00004906"/>
    </source>
</evidence>
<comment type="caution">
    <text evidence="15">The sequence shown here is derived from an EMBL/GenBank/DDBJ whole genome shotgun (WGS) entry which is preliminary data.</text>
</comment>
<dbReference type="AlphaFoldDB" id="A0AA47MPF6"/>
<dbReference type="GO" id="GO:0061630">
    <property type="term" value="F:ubiquitin protein ligase activity"/>
    <property type="evidence" value="ECO:0007669"/>
    <property type="project" value="UniProtKB-EC"/>
</dbReference>
<keyword evidence="16" id="KW-1185">Reference proteome</keyword>
<protein>
    <recommendedName>
        <fullName evidence="4">RING-type E3 ubiquitin transferase</fullName>
        <ecNumber evidence="4">2.3.2.27</ecNumber>
    </recommendedName>
</protein>
<proteinExistence type="predicted"/>
<dbReference type="EMBL" id="JAOPHQ010003204">
    <property type="protein sequence ID" value="KAK0143854.1"/>
    <property type="molecule type" value="Genomic_DNA"/>
</dbReference>
<name>A0AA47MPF6_MERPO</name>
<evidence type="ECO:0000256" key="11">
    <source>
        <dbReference type="ARBA" id="ARBA00023136"/>
    </source>
</evidence>
<keyword evidence="8" id="KW-0732">Signal</keyword>
<feature type="transmembrane region" description="Helical" evidence="13">
    <location>
        <begin position="257"/>
        <end position="279"/>
    </location>
</feature>
<evidence type="ECO:0000256" key="6">
    <source>
        <dbReference type="ARBA" id="ARBA00022679"/>
    </source>
</evidence>
<feature type="domain" description="ZNRF-3 ectodomain" evidence="14">
    <location>
        <begin position="205"/>
        <end position="249"/>
    </location>
</feature>
<dbReference type="InterPro" id="IPR051073">
    <property type="entry name" value="ZNRF3_Arkadia_E3_ligases"/>
</dbReference>
<keyword evidence="10 13" id="KW-1133">Transmembrane helix</keyword>
<sequence length="376" mass="41569">MLDLTLRTRVETEVFKRPRQQNNSLYPWMKGNLILGHYQAKRAVQRGATAVIFDVSENPDAIDQSGWIGRDRTHNAEGQGGPGFRTHNAEGQGGPGFRTHNAEGQGGPGFRTHNAEGQGGHGFRTHNAEGQGGPWFRNHNAEGQGGPGFRNHNAEVQGGPGFRTHNAEGRGSPGFRTHNAKGQGGPAAKMSFLEFTTGSVSTALSCEQLNQVGEDPLKRPVVYVKGNDAMKLMNIVNKQKVARARIQHRPPRQPTEYFDMGIFLAFFVVVSLVCLILLIKIKLKQRRSQSSLNRMAIQALEKMETRKFKAKVKGERESSCGVSDWLSSSSTSDCAICLEKYTDGEVRRTFYTKAHFNAPSNLIGRMDPHFVCRHCP</sequence>
<dbReference type="Gene3D" id="3.50.30.30">
    <property type="match status" value="2"/>
</dbReference>
<keyword evidence="7 13" id="KW-0812">Transmembrane</keyword>
<feature type="domain" description="ZNRF-3 ectodomain" evidence="14">
    <location>
        <begin position="39"/>
        <end position="64"/>
    </location>
</feature>
<keyword evidence="11 13" id="KW-0472">Membrane</keyword>
<dbReference type="EC" id="2.3.2.27" evidence="4"/>
<evidence type="ECO:0000259" key="14">
    <source>
        <dbReference type="Pfam" id="PF18212"/>
    </source>
</evidence>
<dbReference type="GO" id="GO:0012505">
    <property type="term" value="C:endomembrane system"/>
    <property type="evidence" value="ECO:0007669"/>
    <property type="project" value="UniProtKB-SubCell"/>
</dbReference>
<dbReference type="GO" id="GO:0005886">
    <property type="term" value="C:plasma membrane"/>
    <property type="evidence" value="ECO:0007669"/>
    <property type="project" value="UniProtKB-SubCell"/>
</dbReference>
<comment type="pathway">
    <text evidence="3">Protein modification; protein ubiquitination.</text>
</comment>
<evidence type="ECO:0000256" key="2">
    <source>
        <dbReference type="ARBA" id="ARBA00004236"/>
    </source>
</evidence>
<evidence type="ECO:0000256" key="5">
    <source>
        <dbReference type="ARBA" id="ARBA00022475"/>
    </source>
</evidence>
<gene>
    <name evidence="15" type="primary">Znrf3_1</name>
    <name evidence="15" type="ORF">N1851_017933</name>
</gene>
<keyword evidence="9" id="KW-0833">Ubl conjugation pathway</keyword>
<dbReference type="InterPro" id="IPR040700">
    <property type="entry name" value="ZNRF-3_ecto"/>
</dbReference>
<organism evidence="15 16">
    <name type="scientific">Merluccius polli</name>
    <name type="common">Benguela hake</name>
    <name type="synonym">Merluccius cadenati</name>
    <dbReference type="NCBI Taxonomy" id="89951"/>
    <lineage>
        <taxon>Eukaryota</taxon>
        <taxon>Metazoa</taxon>
        <taxon>Chordata</taxon>
        <taxon>Craniata</taxon>
        <taxon>Vertebrata</taxon>
        <taxon>Euteleostomi</taxon>
        <taxon>Actinopterygii</taxon>
        <taxon>Neopterygii</taxon>
        <taxon>Teleostei</taxon>
        <taxon>Neoteleostei</taxon>
        <taxon>Acanthomorphata</taxon>
        <taxon>Zeiogadaria</taxon>
        <taxon>Gadariae</taxon>
        <taxon>Gadiformes</taxon>
        <taxon>Gadoidei</taxon>
        <taxon>Merlucciidae</taxon>
        <taxon>Merluccius</taxon>
    </lineage>
</organism>
<evidence type="ECO:0000256" key="9">
    <source>
        <dbReference type="ARBA" id="ARBA00022786"/>
    </source>
</evidence>
<comment type="subcellular location">
    <subcellularLocation>
        <location evidence="2">Cell membrane</location>
    </subcellularLocation>
    <subcellularLocation>
        <location evidence="12">Endomembrane system</location>
        <topology evidence="12">Single-pass type I membrane protein</topology>
    </subcellularLocation>
</comment>
<dbReference type="PANTHER" id="PTHR16200">
    <property type="entry name" value="RING ZINC FINGER"/>
    <property type="match status" value="1"/>
</dbReference>
<evidence type="ECO:0000313" key="16">
    <source>
        <dbReference type="Proteomes" id="UP001174136"/>
    </source>
</evidence>
<dbReference type="Proteomes" id="UP001174136">
    <property type="component" value="Unassembled WGS sequence"/>
</dbReference>
<comment type="catalytic activity">
    <reaction evidence="1">
        <text>S-ubiquitinyl-[E2 ubiquitin-conjugating enzyme]-L-cysteine + [acceptor protein]-L-lysine = [E2 ubiquitin-conjugating enzyme]-L-cysteine + N(6)-ubiquitinyl-[acceptor protein]-L-lysine.</text>
        <dbReference type="EC" id="2.3.2.27"/>
    </reaction>
</comment>
<evidence type="ECO:0000256" key="13">
    <source>
        <dbReference type="SAM" id="Phobius"/>
    </source>
</evidence>
<dbReference type="Pfam" id="PF18212">
    <property type="entry name" value="ZNRF_3_ecto"/>
    <property type="match status" value="2"/>
</dbReference>
<evidence type="ECO:0000313" key="15">
    <source>
        <dbReference type="EMBL" id="KAK0143854.1"/>
    </source>
</evidence>
<accession>A0AA47MPF6</accession>
<keyword evidence="5" id="KW-1003">Cell membrane</keyword>
<evidence type="ECO:0000256" key="10">
    <source>
        <dbReference type="ARBA" id="ARBA00022989"/>
    </source>
</evidence>